<evidence type="ECO:0000313" key="1">
    <source>
        <dbReference type="EMBL" id="KIL40243.1"/>
    </source>
</evidence>
<comment type="caution">
    <text evidence="1">The sequence shown here is derived from an EMBL/GenBank/DDBJ whole genome shotgun (WGS) entry which is preliminary data.</text>
</comment>
<protein>
    <recommendedName>
        <fullName evidence="3">HEAT repeat domain-containing protein</fullName>
    </recommendedName>
</protein>
<dbReference type="Proteomes" id="UP000031967">
    <property type="component" value="Unassembled WGS sequence"/>
</dbReference>
<organism evidence="1 2">
    <name type="scientific">Gordoniibacillus kamchatkensis</name>
    <dbReference type="NCBI Taxonomy" id="1590651"/>
    <lineage>
        <taxon>Bacteria</taxon>
        <taxon>Bacillati</taxon>
        <taxon>Bacillota</taxon>
        <taxon>Bacilli</taxon>
        <taxon>Bacillales</taxon>
        <taxon>Paenibacillaceae</taxon>
        <taxon>Gordoniibacillus</taxon>
    </lineage>
</organism>
<gene>
    <name evidence="1" type="ORF">SD70_14910</name>
</gene>
<keyword evidence="2" id="KW-1185">Reference proteome</keyword>
<proteinExistence type="predicted"/>
<name>A0ABR5AGR5_9BACL</name>
<evidence type="ECO:0008006" key="3">
    <source>
        <dbReference type="Google" id="ProtNLM"/>
    </source>
</evidence>
<evidence type="ECO:0000313" key="2">
    <source>
        <dbReference type="Proteomes" id="UP000031967"/>
    </source>
</evidence>
<sequence>MLLKQFRYDLACGLGSIILYLKQSPKLTNKYIDAIYNACIKNTAYDPQCDISREDYLWEIIQLSQESESLQERILSALESSIDGWDLCQVYRLAKIFALNGNSTALSAMMRGFRYHEEWNSFIGGEEIIQAEGEQGFLFVASRIGEQILSSDYEEDKFLLEFAKEQLGEEKVAALLENQCDTNIRAFMQSAGHHRWETQSKPIHSVTYDELKTSIGSAPGALYRYIRWGMRASKEDLLRAANDLLEEKNSKKLIAYLYIFGKTAFPLDPQKMIDLAHSKNRRLRSAAVAALSNIKEERIHQIGIQLITKRSTEIDALDLFIHNYSEDDLHLLEGIVFGNHNKDSFHDVGFSILKIFANNPTPSCCKILAELYKKGLCTHCRMRCIEIMMYNHILPTSIRNEIRYDCNPDIRELWIKNSSVGLP</sequence>
<reference evidence="1 2" key="1">
    <citation type="submission" date="2014-12" db="EMBL/GenBank/DDBJ databases">
        <title>Draft genome sequence of Paenibacillus kamchatkensis strain B-2647.</title>
        <authorList>
            <person name="Karlyshev A.V."/>
            <person name="Kudryashova E.B."/>
        </authorList>
    </citation>
    <scope>NUCLEOTIDE SEQUENCE [LARGE SCALE GENOMIC DNA]</scope>
    <source>
        <strain evidence="1 2">VKM B-2647</strain>
    </source>
</reference>
<dbReference type="RefSeq" id="WP_041048318.1">
    <property type="nucleotide sequence ID" value="NZ_JXAK01000024.1"/>
</dbReference>
<accession>A0ABR5AGR5</accession>
<dbReference type="EMBL" id="JXAK01000024">
    <property type="protein sequence ID" value="KIL40243.1"/>
    <property type="molecule type" value="Genomic_DNA"/>
</dbReference>